<dbReference type="Gene3D" id="3.30.200.20">
    <property type="entry name" value="Phosphorylase Kinase, domain 1"/>
    <property type="match status" value="1"/>
</dbReference>
<name>A0ABQ4WMP5_9ASTR</name>
<reference evidence="3" key="1">
    <citation type="journal article" date="2022" name="Int. J. Mol. Sci.">
        <title>Draft Genome of Tanacetum Coccineum: Genomic Comparison of Closely Related Tanacetum-Family Plants.</title>
        <authorList>
            <person name="Yamashiro T."/>
            <person name="Shiraishi A."/>
            <person name="Nakayama K."/>
            <person name="Satake H."/>
        </authorList>
    </citation>
    <scope>NUCLEOTIDE SEQUENCE</scope>
</reference>
<feature type="domain" description="Protein kinase" evidence="2">
    <location>
        <begin position="69"/>
        <end position="370"/>
    </location>
</feature>
<dbReference type="EMBL" id="BQNB010008776">
    <property type="protein sequence ID" value="GJS54149.1"/>
    <property type="molecule type" value="Genomic_DNA"/>
</dbReference>
<keyword evidence="1" id="KW-0812">Transmembrane</keyword>
<evidence type="ECO:0000256" key="1">
    <source>
        <dbReference type="SAM" id="Phobius"/>
    </source>
</evidence>
<organism evidence="3 4">
    <name type="scientific">Tanacetum coccineum</name>
    <dbReference type="NCBI Taxonomy" id="301880"/>
    <lineage>
        <taxon>Eukaryota</taxon>
        <taxon>Viridiplantae</taxon>
        <taxon>Streptophyta</taxon>
        <taxon>Embryophyta</taxon>
        <taxon>Tracheophyta</taxon>
        <taxon>Spermatophyta</taxon>
        <taxon>Magnoliopsida</taxon>
        <taxon>eudicotyledons</taxon>
        <taxon>Gunneridae</taxon>
        <taxon>Pentapetalae</taxon>
        <taxon>asterids</taxon>
        <taxon>campanulids</taxon>
        <taxon>Asterales</taxon>
        <taxon>Asteraceae</taxon>
        <taxon>Asteroideae</taxon>
        <taxon>Anthemideae</taxon>
        <taxon>Anthemidinae</taxon>
        <taxon>Tanacetum</taxon>
    </lineage>
</organism>
<dbReference type="InterPro" id="IPR011009">
    <property type="entry name" value="Kinase-like_dom_sf"/>
</dbReference>
<dbReference type="PANTHER" id="PTHR45927:SF13">
    <property type="entry name" value="PROTEIN LYK2"/>
    <property type="match status" value="1"/>
</dbReference>
<reference evidence="3" key="2">
    <citation type="submission" date="2022-01" db="EMBL/GenBank/DDBJ databases">
        <authorList>
            <person name="Yamashiro T."/>
            <person name="Shiraishi A."/>
            <person name="Satake H."/>
            <person name="Nakayama K."/>
        </authorList>
    </citation>
    <scope>NUCLEOTIDE SEQUENCE</scope>
</reference>
<proteinExistence type="predicted"/>
<dbReference type="Proteomes" id="UP001151760">
    <property type="component" value="Unassembled WGS sequence"/>
</dbReference>
<protein>
    <submittedName>
        <fullName evidence="3">Protein LYK2</fullName>
    </submittedName>
</protein>
<dbReference type="PANTHER" id="PTHR45927">
    <property type="entry name" value="LYSM-DOMAIN RECEPTOR-LIKE KINASE-RELATED"/>
    <property type="match status" value="1"/>
</dbReference>
<evidence type="ECO:0000313" key="3">
    <source>
        <dbReference type="EMBL" id="GJS54149.1"/>
    </source>
</evidence>
<sequence length="398" mass="44680">MWEPRVYITLSVLAFIIFVAIAASTTYIILKRILHQGSLPNKSVDLELQHLSLSVRTLSENKISFESSSHKLTVVETFTVDELTTATTNFCSTNLIDDNVYHGRHKGKNLAIKRTNHHTISKIKFDLFHDATYFHPNIIKLLGTCKESDAAFLVFEYAKNGSLKDWIHGGLAMKSHFIASCQCFLTWNQRVRICLDVATALQYMHQIMNPSYVHRNIKSRNIFLDEEFKAKIGNFGMEDCVKDDNNIPEEVNKVNTILRDKGYFAPELKSQGAISTRTDIYAFGVVLLEILSGKPPVEEEGVLLCEKIKFILESSDAGAKLREWMDDVLGEDYSFNAAIVLANVARSCVEDDPSLRPNAGEVVQKLSKLVADLPGGDEEQFTVNESSSKPLVIKNISD</sequence>
<dbReference type="SUPFAM" id="SSF56112">
    <property type="entry name" value="Protein kinase-like (PK-like)"/>
    <property type="match status" value="1"/>
</dbReference>
<evidence type="ECO:0000313" key="4">
    <source>
        <dbReference type="Proteomes" id="UP001151760"/>
    </source>
</evidence>
<dbReference type="Gene3D" id="1.10.510.10">
    <property type="entry name" value="Transferase(Phosphotransferase) domain 1"/>
    <property type="match status" value="1"/>
</dbReference>
<dbReference type="InterPro" id="IPR052611">
    <property type="entry name" value="Plant_RLK_LysM"/>
</dbReference>
<keyword evidence="1" id="KW-1133">Transmembrane helix</keyword>
<dbReference type="PROSITE" id="PS50011">
    <property type="entry name" value="PROTEIN_KINASE_DOM"/>
    <property type="match status" value="1"/>
</dbReference>
<dbReference type="InterPro" id="IPR000719">
    <property type="entry name" value="Prot_kinase_dom"/>
</dbReference>
<keyword evidence="1" id="KW-0472">Membrane</keyword>
<dbReference type="InterPro" id="IPR001245">
    <property type="entry name" value="Ser-Thr/Tyr_kinase_cat_dom"/>
</dbReference>
<feature type="transmembrane region" description="Helical" evidence="1">
    <location>
        <begin position="6"/>
        <end position="30"/>
    </location>
</feature>
<evidence type="ECO:0000259" key="2">
    <source>
        <dbReference type="PROSITE" id="PS50011"/>
    </source>
</evidence>
<comment type="caution">
    <text evidence="3">The sequence shown here is derived from an EMBL/GenBank/DDBJ whole genome shotgun (WGS) entry which is preliminary data.</text>
</comment>
<dbReference type="Pfam" id="PF07714">
    <property type="entry name" value="PK_Tyr_Ser-Thr"/>
    <property type="match status" value="1"/>
</dbReference>
<keyword evidence="4" id="KW-1185">Reference proteome</keyword>
<accession>A0ABQ4WMP5</accession>
<gene>
    <name evidence="3" type="ORF">Tco_0627511</name>
</gene>